<protein>
    <submittedName>
        <fullName evidence="6">Poly(3-hydroxybutyrate) polymerase</fullName>
        <ecNumber evidence="6">2.3.1.-</ecNumber>
    </submittedName>
</protein>
<dbReference type="Pfam" id="PF07167">
    <property type="entry name" value="PhaC_N"/>
    <property type="match status" value="1"/>
</dbReference>
<dbReference type="InterPro" id="IPR010941">
    <property type="entry name" value="PhaC_N"/>
</dbReference>
<dbReference type="NCBIfam" id="TIGR01838">
    <property type="entry name" value="PHA_synth_I"/>
    <property type="match status" value="1"/>
</dbReference>
<dbReference type="InterPro" id="IPR010963">
    <property type="entry name" value="PHA_synth_I"/>
</dbReference>
<dbReference type="eggNOG" id="COG3243">
    <property type="taxonomic scope" value="Bacteria"/>
</dbReference>
<dbReference type="ESTHER" id="ralme-q1lms4">
    <property type="family name" value="PHA_synth_I"/>
</dbReference>
<dbReference type="GO" id="GO:0005737">
    <property type="term" value="C:cytoplasm"/>
    <property type="evidence" value="ECO:0007669"/>
    <property type="project" value="UniProtKB-SubCell"/>
</dbReference>
<dbReference type="PANTHER" id="PTHR36837:SF5">
    <property type="entry name" value="POLY-3-HYDROXYBUTYRATE SYNTHASE"/>
    <property type="match status" value="1"/>
</dbReference>
<evidence type="ECO:0000256" key="2">
    <source>
        <dbReference type="ARBA" id="ARBA00022490"/>
    </source>
</evidence>
<dbReference type="InterPro" id="IPR029058">
    <property type="entry name" value="AB_hydrolase_fold"/>
</dbReference>
<keyword evidence="7" id="KW-1185">Reference proteome</keyword>
<dbReference type="EC" id="2.3.1.-" evidence="6"/>
<dbReference type="SUPFAM" id="SSF53474">
    <property type="entry name" value="alpha/beta-Hydrolases"/>
    <property type="match status" value="1"/>
</dbReference>
<dbReference type="PANTHER" id="PTHR36837">
    <property type="entry name" value="POLY(3-HYDROXYALKANOATE) POLYMERASE SUBUNIT PHAC"/>
    <property type="match status" value="1"/>
</dbReference>
<dbReference type="GO" id="GO:0042619">
    <property type="term" value="P:poly-hydroxybutyrate biosynthetic process"/>
    <property type="evidence" value="ECO:0007669"/>
    <property type="project" value="InterPro"/>
</dbReference>
<name>Q1LMS4_CUPMC</name>
<dbReference type="HOGENOM" id="CLU_017387_3_0_4"/>
<proteinExistence type="predicted"/>
<keyword evidence="3 6" id="KW-0808">Transferase</keyword>
<comment type="subcellular location">
    <subcellularLocation>
        <location evidence="1">Cytoplasm</location>
    </subcellularLocation>
</comment>
<organism evidence="6 7">
    <name type="scientific">Cupriavidus metallidurans (strain ATCC 43123 / DSM 2839 / NBRC 102507 / CH34)</name>
    <name type="common">Ralstonia metallidurans</name>
    <dbReference type="NCBI Taxonomy" id="266264"/>
    <lineage>
        <taxon>Bacteria</taxon>
        <taxon>Pseudomonadati</taxon>
        <taxon>Pseudomonadota</taxon>
        <taxon>Betaproteobacteria</taxon>
        <taxon>Burkholderiales</taxon>
        <taxon>Burkholderiaceae</taxon>
        <taxon>Cupriavidus</taxon>
    </lineage>
</organism>
<dbReference type="SMR" id="Q1LMS4"/>
<evidence type="ECO:0000256" key="1">
    <source>
        <dbReference type="ARBA" id="ARBA00004496"/>
    </source>
</evidence>
<dbReference type="InterPro" id="IPR051321">
    <property type="entry name" value="PHA/PHB_synthase"/>
</dbReference>
<dbReference type="Gene3D" id="3.40.50.1820">
    <property type="entry name" value="alpha/beta hydrolase"/>
    <property type="match status" value="1"/>
</dbReference>
<evidence type="ECO:0000256" key="3">
    <source>
        <dbReference type="ARBA" id="ARBA00022679"/>
    </source>
</evidence>
<gene>
    <name evidence="6" type="primary">phaC2</name>
    <name evidence="6" type="ordered locus">Rmet_1671</name>
</gene>
<keyword evidence="4 6" id="KW-0012">Acyltransferase</keyword>
<dbReference type="EMBL" id="CP000352">
    <property type="protein sequence ID" value="ABF08552.1"/>
    <property type="molecule type" value="Genomic_DNA"/>
</dbReference>
<reference evidence="7" key="1">
    <citation type="journal article" date="2010" name="PLoS ONE">
        <title>The complete genome sequence of Cupriavidus metallidurans strain CH34, a master survivalist in harsh and anthropogenic environments.</title>
        <authorList>
            <person name="Janssen P.J."/>
            <person name="Van Houdt R."/>
            <person name="Moors H."/>
            <person name="Monsieurs P."/>
            <person name="Morin N."/>
            <person name="Michaux A."/>
            <person name="Benotmane M.A."/>
            <person name="Leys N."/>
            <person name="Vallaeys T."/>
            <person name="Lapidus A."/>
            <person name="Monchy S."/>
            <person name="Medigue C."/>
            <person name="Taghavi S."/>
            <person name="McCorkle S."/>
            <person name="Dunn J."/>
            <person name="van der Lelie D."/>
            <person name="Mergeay M."/>
        </authorList>
    </citation>
    <scope>NUCLEOTIDE SEQUENCE [LARGE SCALE GENOMIC DNA]</scope>
    <source>
        <strain evidence="7">ATCC 43123 / DSM 2839 / NBRC 102507 / CH34</strain>
    </source>
</reference>
<dbReference type="GO" id="GO:0016746">
    <property type="term" value="F:acyltransferase activity"/>
    <property type="evidence" value="ECO:0007669"/>
    <property type="project" value="UniProtKB-KW"/>
</dbReference>
<sequence>MSRASARNNTPFAMRTPMPVPTPHANPLLSGFPSPLTTLADLFAYPRYLPSGIDMPRLMQSGFRHLEGQFSILASAFGQAGADQKPDRRFAVKDWDENPWYRMLKQGYLLNAKTLAELAESIHLDDDDKSKLTFFLGQLVDAMSPSNFLATNPEAIRLALETNGESLLNGFVNYVEDMRQRRIAITDESAFEVGRDVATSEGAVVFECDVMQLIQYKPLTSKVMSRPLVIVPPCINKYYILDLQPENSFVRFACEQGYTVFVTSWRNPQEDMRDTTWDDYVEGVIKALEVSRAIGGASQVNALGWCVGGTLLTSALAVQEARGEDMVASMTLLTTMLDFTDPGDLGFFLDEATVVAREQTIGNGGIYSGKELAFVFQTLRPNDLIWPYVVTNYLKGKSPAAFDLLYWNADATNLPGPMYAWYLRNMYLENRLCKRDELSMCGHSIDLGKIKVPSYILATKEDHIVPWQSAYRSTQLLGGDSEFVLGESGHIAGVINPASKQKRGYWSAGAQGDHAEDWLASAQSTPGSWWTHWSAWLKRHGGKQKAAPAKLGDSRFQPIEPAPGRYVKVRVE</sequence>
<evidence type="ECO:0000313" key="6">
    <source>
        <dbReference type="EMBL" id="ABF08552.1"/>
    </source>
</evidence>
<evidence type="ECO:0000313" key="7">
    <source>
        <dbReference type="Proteomes" id="UP000002429"/>
    </source>
</evidence>
<dbReference type="KEGG" id="rme:Rmet_1671"/>
<evidence type="ECO:0000256" key="4">
    <source>
        <dbReference type="ARBA" id="ARBA00023315"/>
    </source>
</evidence>
<evidence type="ECO:0000259" key="5">
    <source>
        <dbReference type="Pfam" id="PF07167"/>
    </source>
</evidence>
<dbReference type="Proteomes" id="UP000002429">
    <property type="component" value="Chromosome"/>
</dbReference>
<keyword evidence="2" id="KW-0963">Cytoplasm</keyword>
<accession>Q1LMS4</accession>
<feature type="domain" description="Poly-beta-hydroxybutyrate polymerase N-terminal" evidence="5">
    <location>
        <begin position="87"/>
        <end position="253"/>
    </location>
</feature>
<dbReference type="STRING" id="266264.Rmet_1671"/>
<dbReference type="AlphaFoldDB" id="Q1LMS4"/>